<accession>A0A432Z5T2</accession>
<proteinExistence type="predicted"/>
<name>A0A432Z5T2_9GAMM</name>
<dbReference type="EMBL" id="PIQC01000001">
    <property type="protein sequence ID" value="RUO73278.1"/>
    <property type="molecule type" value="Genomic_DNA"/>
</dbReference>
<comment type="caution">
    <text evidence="1">The sequence shown here is derived from an EMBL/GenBank/DDBJ whole genome shotgun (WGS) entry which is preliminary data.</text>
</comment>
<dbReference type="RefSeq" id="WP_126779836.1">
    <property type="nucleotide sequence ID" value="NZ_PIQC01000001.1"/>
</dbReference>
<dbReference type="AlphaFoldDB" id="A0A432Z5T2"/>
<organism evidence="1 2">
    <name type="scientific">Idiomarina ramblicola</name>
    <dbReference type="NCBI Taxonomy" id="263724"/>
    <lineage>
        <taxon>Bacteria</taxon>
        <taxon>Pseudomonadati</taxon>
        <taxon>Pseudomonadota</taxon>
        <taxon>Gammaproteobacteria</taxon>
        <taxon>Alteromonadales</taxon>
        <taxon>Idiomarinaceae</taxon>
        <taxon>Idiomarina</taxon>
    </lineage>
</organism>
<evidence type="ECO:0000313" key="2">
    <source>
        <dbReference type="Proteomes" id="UP000288058"/>
    </source>
</evidence>
<sequence length="421" mass="49525">MKEDVHGDEVPEWIKKLDPKKDQDGAWLVRYLTSRNISIHRNSGEDTREAAKRIVIKFYQQADPIHYQLLRNLSESYRQRQKRRDKREYVDRTYRLSKSAVDKLDGLAAKLEVPKEKIVEALIEEQANVDSLYDLSDKKGAKLTSEQIARSYAKFNRVGDLIFGTRAFPNEEQLVQRIKAIVKKLNISIARRRDSKPILTTHEFVRVMEKEGVLYDVGKSVANTDSFERLKDPISDTRLGDYSDDLMIEDFIYLSETIESRLRQYRSAVYKHDDIRSEELLIGKLVDDAYSWYRENVEAKSLRQECDHLRRQVNSHRSELAKQVKDIEFDDERFSEIVKLCENLQSMVIKLFEEYDLEKLNHYLDVEGLKGNAPSRRPNRFQDIERMRSIKKFRETVALAITGNVEPDSVLDHEFQWISER</sequence>
<evidence type="ECO:0000313" key="1">
    <source>
        <dbReference type="EMBL" id="RUO73278.1"/>
    </source>
</evidence>
<reference evidence="2" key="1">
    <citation type="journal article" date="2018" name="Front. Microbiol.">
        <title>Genome-Based Analysis Reveals the Taxonomy and Diversity of the Family Idiomarinaceae.</title>
        <authorList>
            <person name="Liu Y."/>
            <person name="Lai Q."/>
            <person name="Shao Z."/>
        </authorList>
    </citation>
    <scope>NUCLEOTIDE SEQUENCE [LARGE SCALE GENOMIC DNA]</scope>
    <source>
        <strain evidence="2">R22</strain>
    </source>
</reference>
<dbReference type="OrthoDB" id="6232281at2"/>
<gene>
    <name evidence="1" type="ORF">CWI78_02190</name>
</gene>
<protein>
    <submittedName>
        <fullName evidence="1">Uncharacterized protein</fullName>
    </submittedName>
</protein>
<keyword evidence="2" id="KW-1185">Reference proteome</keyword>
<dbReference type="Proteomes" id="UP000288058">
    <property type="component" value="Unassembled WGS sequence"/>
</dbReference>